<dbReference type="GO" id="GO:0009037">
    <property type="term" value="F:tyrosine-based site-specific recombinase activity"/>
    <property type="evidence" value="ECO:0007669"/>
    <property type="project" value="UniProtKB-UniRule"/>
</dbReference>
<keyword evidence="1 4" id="KW-0229">DNA integration</keyword>
<evidence type="ECO:0000256" key="1">
    <source>
        <dbReference type="ARBA" id="ARBA00022908"/>
    </source>
</evidence>
<dbReference type="RefSeq" id="WP_099311501.1">
    <property type="nucleotide sequence ID" value="NZ_CP032101.1"/>
</dbReference>
<dbReference type="SUPFAM" id="SSF56349">
    <property type="entry name" value="DNA breaking-rejoining enzymes"/>
    <property type="match status" value="1"/>
</dbReference>
<comment type="subcellular location">
    <subcellularLocation>
        <location evidence="4">Cytoplasm</location>
    </subcellularLocation>
</comment>
<feature type="domain" description="Core-binding (CB)" evidence="7">
    <location>
        <begin position="43"/>
        <end position="134"/>
    </location>
</feature>
<feature type="domain" description="Tyr recombinase" evidence="6">
    <location>
        <begin position="164"/>
        <end position="348"/>
    </location>
</feature>
<dbReference type="GO" id="GO:0003677">
    <property type="term" value="F:DNA binding"/>
    <property type="evidence" value="ECO:0007669"/>
    <property type="project" value="UniProtKB-UniRule"/>
</dbReference>
<accession>A0A347TKN6</accession>
<keyword evidence="10" id="KW-1185">Reference proteome</keyword>
<dbReference type="Proteomes" id="UP000264693">
    <property type="component" value="Chromosome"/>
</dbReference>
<dbReference type="HAMAP" id="MF_02054">
    <property type="entry name" value="Recomb_XerH"/>
    <property type="match status" value="1"/>
</dbReference>
<proteinExistence type="inferred from homology"/>
<evidence type="ECO:0000313" key="10">
    <source>
        <dbReference type="Proteomes" id="UP000224740"/>
    </source>
</evidence>
<comment type="similarity">
    <text evidence="4">Belongs to the 'phage' integrase family. XerH subfamily.</text>
</comment>
<evidence type="ECO:0000313" key="9">
    <source>
        <dbReference type="EMBL" id="PHO14827.1"/>
    </source>
</evidence>
<evidence type="ECO:0000256" key="2">
    <source>
        <dbReference type="ARBA" id="ARBA00023125"/>
    </source>
</evidence>
<dbReference type="EMBL" id="CP032101">
    <property type="protein sequence ID" value="AXX87164.1"/>
    <property type="molecule type" value="Genomic_DNA"/>
</dbReference>
<evidence type="ECO:0000259" key="6">
    <source>
        <dbReference type="PROSITE" id="PS51898"/>
    </source>
</evidence>
<evidence type="ECO:0000313" key="8">
    <source>
        <dbReference type="EMBL" id="AXX87164.1"/>
    </source>
</evidence>
<dbReference type="GO" id="GO:0003950">
    <property type="term" value="F:NAD+ poly-ADP-ribosyltransferase activity"/>
    <property type="evidence" value="ECO:0007669"/>
    <property type="project" value="InterPro"/>
</dbReference>
<evidence type="ECO:0000256" key="3">
    <source>
        <dbReference type="ARBA" id="ARBA00023172"/>
    </source>
</evidence>
<dbReference type="GO" id="GO:0006310">
    <property type="term" value="P:DNA recombination"/>
    <property type="evidence" value="ECO:0007669"/>
    <property type="project" value="UniProtKB-UniRule"/>
</dbReference>
<reference evidence="10" key="1">
    <citation type="submission" date="2017-09" db="EMBL/GenBank/DDBJ databases">
        <title>Arcobacter canalis sp. nov., a new species isolated from a water canal contaminated with urban sewage.</title>
        <authorList>
            <person name="Perez-Cataluna A."/>
            <person name="Salas-Masso N."/>
            <person name="Figueras M.J."/>
        </authorList>
    </citation>
    <scope>NUCLEOTIDE SEQUENCE [LARGE SCALE GENOMIC DNA]</scope>
    <source>
        <strain evidence="10">CECT 7727</strain>
    </source>
</reference>
<dbReference type="Pfam" id="PF00589">
    <property type="entry name" value="Phage_integrase"/>
    <property type="match status" value="1"/>
</dbReference>
<reference evidence="8 11" key="3">
    <citation type="submission" date="2018-08" db="EMBL/GenBank/DDBJ databases">
        <title>Complete genome of the Arcobacter marinus type strain JCM 15502.</title>
        <authorList>
            <person name="Miller W.G."/>
            <person name="Yee E."/>
            <person name="Huynh S."/>
            <person name="Parker C.T."/>
        </authorList>
    </citation>
    <scope>NUCLEOTIDE SEQUENCE [LARGE SCALE GENOMIC DNA]</scope>
    <source>
        <strain evidence="8 11">JCM 15502</strain>
    </source>
</reference>
<dbReference type="InterPro" id="IPR002104">
    <property type="entry name" value="Integrase_catalytic"/>
</dbReference>
<feature type="active site" description="O-(3'-phospho-DNA)-tyrosine intermediate" evidence="4">
    <location>
        <position position="335"/>
    </location>
</feature>
<dbReference type="EMBL" id="NXAO01000046">
    <property type="protein sequence ID" value="PHO14827.1"/>
    <property type="molecule type" value="Genomic_DNA"/>
</dbReference>
<comment type="function">
    <text evidence="4">Site-specific tyrosine recombinase, which acts by catalyzing the cutting and rejoining of the recombining DNA molecules.</text>
</comment>
<feature type="active site" evidence="4">
    <location>
        <position position="207"/>
    </location>
</feature>
<dbReference type="PROSITE" id="PS51900">
    <property type="entry name" value="CB"/>
    <property type="match status" value="1"/>
</dbReference>
<dbReference type="InterPro" id="IPR011010">
    <property type="entry name" value="DNA_brk_join_enz"/>
</dbReference>
<dbReference type="PROSITE" id="PS51898">
    <property type="entry name" value="TYR_RECOMBINASE"/>
    <property type="match status" value="1"/>
</dbReference>
<evidence type="ECO:0000256" key="4">
    <source>
        <dbReference type="HAMAP-Rule" id="MF_02054"/>
    </source>
</evidence>
<evidence type="ECO:0000259" key="7">
    <source>
        <dbReference type="PROSITE" id="PS51900"/>
    </source>
</evidence>
<dbReference type="InterPro" id="IPR044068">
    <property type="entry name" value="CB"/>
</dbReference>
<keyword evidence="4" id="KW-0131">Cell cycle</keyword>
<sequence length="350" mass="40774">MKYPLDCENNFEKTYLFWLSRFLRNKMTTLSNRQVKNKDRLAQTLQELIKGFSDIDKLKKTIKEVRNNGINSIHVYFIPLEKLYYFLINFGAKSLKEIDEELLSDFLATETSNLSDATKKNYRIALISFFGYIDKQNEEQNGFVHRFGIELKNWGGLAGKSGTKLPSFMKKEEIARFLDGIDKYPFSSKIAARNRLIIKIILYTGIRVSEAINIDLKDFNKDEDAFIIQVRGKGNKPRVVMIKEKIIKTDLNEWFEYRICDENLLFCNQKGNPLSQAYISSIVEKILLSVGIRKEKNGAHMLRHTFATMLYQKSKDLILVQESLGHADINTSRIYTHFDKDKLKRTTDIF</sequence>
<protein>
    <recommendedName>
        <fullName evidence="4">Tyrosine recombinase XerH</fullName>
    </recommendedName>
</protein>
<dbReference type="KEGG" id="amar:AMRN_1428"/>
<organism evidence="8 11">
    <name type="scientific">Malaciobacter marinus</name>
    <dbReference type="NCBI Taxonomy" id="505249"/>
    <lineage>
        <taxon>Bacteria</taxon>
        <taxon>Pseudomonadati</taxon>
        <taxon>Campylobacterota</taxon>
        <taxon>Epsilonproteobacteria</taxon>
        <taxon>Campylobacterales</taxon>
        <taxon>Arcobacteraceae</taxon>
        <taxon>Malaciobacter</taxon>
    </lineage>
</organism>
<feature type="active site" evidence="4">
    <location>
        <position position="303"/>
    </location>
</feature>
<keyword evidence="4" id="KW-0963">Cytoplasm</keyword>
<dbReference type="Proteomes" id="UP000224740">
    <property type="component" value="Unassembled WGS sequence"/>
</dbReference>
<evidence type="ECO:0000259" key="5">
    <source>
        <dbReference type="PROSITE" id="PS51060"/>
    </source>
</evidence>
<dbReference type="InterPro" id="IPR004102">
    <property type="entry name" value="Poly(ADP-ribose)pol_reg_dom"/>
</dbReference>
<dbReference type="InterPro" id="IPR013762">
    <property type="entry name" value="Integrase-like_cat_sf"/>
</dbReference>
<keyword evidence="4" id="KW-0132">Cell division</keyword>
<dbReference type="Pfam" id="PF18644">
    <property type="entry name" value="Phage_int_SAM_6"/>
    <property type="match status" value="1"/>
</dbReference>
<feature type="active site" evidence="4">
    <location>
        <position position="233"/>
    </location>
</feature>
<keyword evidence="2 4" id="KW-0238">DNA-binding</keyword>
<feature type="domain" description="PARP alpha-helical" evidence="5">
    <location>
        <begin position="38"/>
        <end position="192"/>
    </location>
</feature>
<dbReference type="GO" id="GO:0051301">
    <property type="term" value="P:cell division"/>
    <property type="evidence" value="ECO:0007669"/>
    <property type="project" value="UniProtKB-KW"/>
</dbReference>
<dbReference type="PANTHER" id="PTHR30349:SF64">
    <property type="entry name" value="PROPHAGE INTEGRASE INTD-RELATED"/>
    <property type="match status" value="1"/>
</dbReference>
<feature type="active site" evidence="4">
    <location>
        <position position="326"/>
    </location>
</feature>
<keyword evidence="3 4" id="KW-0233">DNA recombination</keyword>
<dbReference type="InterPro" id="IPR041308">
    <property type="entry name" value="Xer_N"/>
</dbReference>
<dbReference type="GO" id="GO:0005737">
    <property type="term" value="C:cytoplasm"/>
    <property type="evidence" value="ECO:0007669"/>
    <property type="project" value="UniProtKB-SubCell"/>
</dbReference>
<feature type="active site" evidence="4">
    <location>
        <position position="300"/>
    </location>
</feature>
<dbReference type="PROSITE" id="PS51060">
    <property type="entry name" value="PARP_ALPHA_HD"/>
    <property type="match status" value="1"/>
</dbReference>
<dbReference type="InterPro" id="IPR050090">
    <property type="entry name" value="Tyrosine_recombinase_XerCD"/>
</dbReference>
<dbReference type="PANTHER" id="PTHR30349">
    <property type="entry name" value="PHAGE INTEGRASE-RELATED"/>
    <property type="match status" value="1"/>
</dbReference>
<dbReference type="AlphaFoldDB" id="A0A347TKN6"/>
<dbReference type="Gene3D" id="1.10.443.10">
    <property type="entry name" value="Intergrase catalytic core"/>
    <property type="match status" value="1"/>
</dbReference>
<dbReference type="InterPro" id="IPR033683">
    <property type="entry name" value="XerH"/>
</dbReference>
<reference evidence="9" key="2">
    <citation type="submission" date="2017-09" db="EMBL/GenBank/DDBJ databases">
        <authorList>
            <person name="Perez-Cataluna A."/>
            <person name="Figueras M.J."/>
            <person name="Salas-Masso N."/>
        </authorList>
    </citation>
    <scope>NUCLEOTIDE SEQUENCE</scope>
    <source>
        <strain evidence="9">CECT 7727</strain>
    </source>
</reference>
<name>A0A347TKN6_9BACT</name>
<gene>
    <name evidence="4 8" type="primary">xerH</name>
    <name evidence="8" type="ORF">AMRN_1428</name>
    <name evidence="9" type="ORF">CPH92_09580</name>
</gene>
<evidence type="ECO:0000313" key="11">
    <source>
        <dbReference type="Proteomes" id="UP000264693"/>
    </source>
</evidence>